<proteinExistence type="predicted"/>
<dbReference type="OrthoDB" id="534632at2759"/>
<feature type="region of interest" description="Disordered" evidence="4">
    <location>
        <begin position="322"/>
        <end position="344"/>
    </location>
</feature>
<evidence type="ECO:0000313" key="6">
    <source>
        <dbReference type="EMBL" id="KXZ49663.1"/>
    </source>
</evidence>
<protein>
    <recommendedName>
        <fullName evidence="5">BTB domain-containing protein</fullName>
    </recommendedName>
</protein>
<dbReference type="InterPro" id="IPR011042">
    <property type="entry name" value="6-blade_b-propeller_TolB-like"/>
</dbReference>
<evidence type="ECO:0000259" key="5">
    <source>
        <dbReference type="PROSITE" id="PS50097"/>
    </source>
</evidence>
<dbReference type="EMBL" id="LSYV01000021">
    <property type="protein sequence ID" value="KXZ49663.1"/>
    <property type="molecule type" value="Genomic_DNA"/>
</dbReference>
<reference evidence="7" key="1">
    <citation type="journal article" date="2016" name="Nat. Commun.">
        <title>The Gonium pectorale genome demonstrates co-option of cell cycle regulation during the evolution of multicellularity.</title>
        <authorList>
            <person name="Hanschen E.R."/>
            <person name="Marriage T.N."/>
            <person name="Ferris P.J."/>
            <person name="Hamaji T."/>
            <person name="Toyoda A."/>
            <person name="Fujiyama A."/>
            <person name="Neme R."/>
            <person name="Noguchi H."/>
            <person name="Minakuchi Y."/>
            <person name="Suzuki M."/>
            <person name="Kawai-Toyooka H."/>
            <person name="Smith D.R."/>
            <person name="Sparks H."/>
            <person name="Anderson J."/>
            <person name="Bakaric R."/>
            <person name="Luria V."/>
            <person name="Karger A."/>
            <person name="Kirschner M.W."/>
            <person name="Durand P.M."/>
            <person name="Michod R.E."/>
            <person name="Nozaki H."/>
            <person name="Olson B.J."/>
        </authorList>
    </citation>
    <scope>NUCLEOTIDE SEQUENCE [LARGE SCALE GENOMIC DNA]</scope>
    <source>
        <strain evidence="7">NIES-2863</strain>
    </source>
</reference>
<dbReference type="PROSITE" id="PS50097">
    <property type="entry name" value="BTB"/>
    <property type="match status" value="1"/>
</dbReference>
<feature type="domain" description="BTB" evidence="5">
    <location>
        <begin position="345"/>
        <end position="413"/>
    </location>
</feature>
<dbReference type="Gene3D" id="3.30.710.10">
    <property type="entry name" value="Potassium Channel Kv1.1, Chain A"/>
    <property type="match status" value="1"/>
</dbReference>
<name>A0A150GIP1_GONPE</name>
<dbReference type="PANTHER" id="PTHR46231:SF1">
    <property type="entry name" value="ANKYRIN REPEAT AND BTB_POZ DOMAIN-CONTAINING PROTEIN 1"/>
    <property type="match status" value="1"/>
</dbReference>
<accession>A0A150GIP1</accession>
<dbReference type="InterPro" id="IPR011333">
    <property type="entry name" value="SKP1/BTB/POZ_sf"/>
</dbReference>
<feature type="compositionally biased region" description="Gly residues" evidence="4">
    <location>
        <begin position="322"/>
        <end position="342"/>
    </location>
</feature>
<dbReference type="AlphaFoldDB" id="A0A150GIP1"/>
<organism evidence="6 7">
    <name type="scientific">Gonium pectorale</name>
    <name type="common">Green alga</name>
    <dbReference type="NCBI Taxonomy" id="33097"/>
    <lineage>
        <taxon>Eukaryota</taxon>
        <taxon>Viridiplantae</taxon>
        <taxon>Chlorophyta</taxon>
        <taxon>core chlorophytes</taxon>
        <taxon>Chlorophyceae</taxon>
        <taxon>CS clade</taxon>
        <taxon>Chlamydomonadales</taxon>
        <taxon>Volvocaceae</taxon>
        <taxon>Gonium</taxon>
    </lineage>
</organism>
<comment type="pathway">
    <text evidence="1">Protein modification; protein ubiquitination.</text>
</comment>
<dbReference type="SMART" id="SM00225">
    <property type="entry name" value="BTB"/>
    <property type="match status" value="1"/>
</dbReference>
<dbReference type="GO" id="GO:0000151">
    <property type="term" value="C:ubiquitin ligase complex"/>
    <property type="evidence" value="ECO:0007669"/>
    <property type="project" value="TreeGrafter"/>
</dbReference>
<dbReference type="CDD" id="cd18186">
    <property type="entry name" value="BTB_POZ_ZBTB_KLHL-like"/>
    <property type="match status" value="1"/>
</dbReference>
<gene>
    <name evidence="6" type="ORF">GPECTOR_20g520</name>
</gene>
<keyword evidence="2" id="KW-0677">Repeat</keyword>
<keyword evidence="3" id="KW-0040">ANK repeat</keyword>
<evidence type="ECO:0000256" key="2">
    <source>
        <dbReference type="ARBA" id="ARBA00022737"/>
    </source>
</evidence>
<dbReference type="PANTHER" id="PTHR46231">
    <property type="entry name" value="ANKYRIN REPEAT AND BTB/POZ DOMAIN-CONTAINING PROTEIN 1"/>
    <property type="match status" value="1"/>
</dbReference>
<dbReference type="Pfam" id="PF00651">
    <property type="entry name" value="BTB"/>
    <property type="match status" value="1"/>
</dbReference>
<dbReference type="InterPro" id="IPR044515">
    <property type="entry name" value="ABTB1"/>
</dbReference>
<dbReference type="SUPFAM" id="SSF63829">
    <property type="entry name" value="Calcium-dependent phosphotriesterase"/>
    <property type="match status" value="1"/>
</dbReference>
<feature type="region of interest" description="Disordered" evidence="4">
    <location>
        <begin position="510"/>
        <end position="532"/>
    </location>
</feature>
<keyword evidence="7" id="KW-1185">Reference proteome</keyword>
<evidence type="ECO:0000313" key="7">
    <source>
        <dbReference type="Proteomes" id="UP000075714"/>
    </source>
</evidence>
<sequence>MQSYEKPLPKAATGIVVRPYRGSFQAIVFLGNEIAELHWDAVSSFSLGQRISVVGCLACARRPVYEPVTDSIYFIDASSILRLDSQNFVSPVVVGEDMRALAADGAGTLYVALSTRIAKVSVAHVPRSGPATGCVLVEAANSTAPPETAWSSLSYDFASGVLLAATRHAVYRGHPGTRLEMVAGSSSRPQSSIFGAPASARADGCGSDATFDDITGILCDGDGRLYIADGTALREMSSPGYHVHTLVANCVGVSARLCGNAYLAILPSGWLAVPADSTIKMLGPGFKPLPLSKQGASRLGPGLPPLPVPLSEMAKYLLASPGGGGTEAGGSGSSGGHDGGPGASPVLTIRVGDRAFVAHRALLADRCEFFKRLLAREGFAESGADEMALPEADPDVFGLLLGWVYWGVLEVPDHLLRPTAELAGRLLMPGVCAELQERLLAAVTPATAVGDLLWAERHSMTGLVSELKGFFARRLGEVVAAAPDALDELTRESPALAAELFRAVGRTLGGGGGGGGAEADAEASRRGAARGRSWRARAAAEVPGF</sequence>
<evidence type="ECO:0000256" key="1">
    <source>
        <dbReference type="ARBA" id="ARBA00004906"/>
    </source>
</evidence>
<comment type="caution">
    <text evidence="6">The sequence shown here is derived from an EMBL/GenBank/DDBJ whole genome shotgun (WGS) entry which is preliminary data.</text>
</comment>
<dbReference type="InterPro" id="IPR000210">
    <property type="entry name" value="BTB/POZ_dom"/>
</dbReference>
<dbReference type="STRING" id="33097.A0A150GIP1"/>
<evidence type="ECO:0000256" key="3">
    <source>
        <dbReference type="ARBA" id="ARBA00023043"/>
    </source>
</evidence>
<evidence type="ECO:0000256" key="4">
    <source>
        <dbReference type="SAM" id="MobiDB-lite"/>
    </source>
</evidence>
<dbReference type="SUPFAM" id="SSF54695">
    <property type="entry name" value="POZ domain"/>
    <property type="match status" value="1"/>
</dbReference>
<dbReference type="GO" id="GO:0005737">
    <property type="term" value="C:cytoplasm"/>
    <property type="evidence" value="ECO:0007669"/>
    <property type="project" value="TreeGrafter"/>
</dbReference>
<dbReference type="Gene3D" id="2.120.10.30">
    <property type="entry name" value="TolB, C-terminal domain"/>
    <property type="match status" value="1"/>
</dbReference>
<dbReference type="Proteomes" id="UP000075714">
    <property type="component" value="Unassembled WGS sequence"/>
</dbReference>